<accession>A0A0U5ANU3</accession>
<keyword evidence="3" id="KW-1185">Reference proteome</keyword>
<evidence type="ECO:0000313" key="3">
    <source>
        <dbReference type="Proteomes" id="UP000068196"/>
    </source>
</evidence>
<dbReference type="KEGG" id="cthi:THC_1183"/>
<reference evidence="2 3" key="1">
    <citation type="journal article" date="2016" name="Int. J. Syst. Evol. Microbiol.">
        <title>Caldimicrobium thiodismutans sp. nov., a sulfur-disproportionating bacterium isolated from a hot spring, and emended description of the genus Caldimicrobium.</title>
        <authorList>
            <person name="Kojima H."/>
            <person name="Umezawa K."/>
            <person name="Fukui M."/>
        </authorList>
    </citation>
    <scope>NUCLEOTIDE SEQUENCE [LARGE SCALE GENOMIC DNA]</scope>
    <source>
        <strain evidence="2 3">TF1</strain>
    </source>
</reference>
<name>A0A0U5ANU3_9BACT</name>
<dbReference type="InterPro" id="IPR043519">
    <property type="entry name" value="NT_sf"/>
</dbReference>
<sequence length="105" mass="12010">MNFGLSKEKLSKIIKVFSRYPEIERAILYGSRAKGTHQKGSDIDIAIIAPKMDFSRYLKLLSELEELDLLEKIDLTKYELLAPDLKAHIERVGKVIYPQNPSTCD</sequence>
<dbReference type="CDD" id="cd05403">
    <property type="entry name" value="NT_KNTase_like"/>
    <property type="match status" value="1"/>
</dbReference>
<dbReference type="Proteomes" id="UP000068196">
    <property type="component" value="Chromosome"/>
</dbReference>
<protein>
    <submittedName>
        <fullName evidence="2">DNA polymerase III subunit beta</fullName>
    </submittedName>
</protein>
<dbReference type="RefSeq" id="WP_068514693.1">
    <property type="nucleotide sequence ID" value="NZ_AP014945.1"/>
</dbReference>
<dbReference type="Gene3D" id="3.30.460.10">
    <property type="entry name" value="Beta Polymerase, domain 2"/>
    <property type="match status" value="1"/>
</dbReference>
<evidence type="ECO:0000259" key="1">
    <source>
        <dbReference type="Pfam" id="PF18765"/>
    </source>
</evidence>
<proteinExistence type="predicted"/>
<organism evidence="2 3">
    <name type="scientific">Caldimicrobium thiodismutans</name>
    <dbReference type="NCBI Taxonomy" id="1653476"/>
    <lineage>
        <taxon>Bacteria</taxon>
        <taxon>Pseudomonadati</taxon>
        <taxon>Thermodesulfobacteriota</taxon>
        <taxon>Thermodesulfobacteria</taxon>
        <taxon>Thermodesulfobacteriales</taxon>
        <taxon>Thermodesulfobacteriaceae</taxon>
        <taxon>Caldimicrobium</taxon>
    </lineage>
</organism>
<evidence type="ECO:0000313" key="2">
    <source>
        <dbReference type="EMBL" id="BAU23554.1"/>
    </source>
</evidence>
<dbReference type="PATRIC" id="fig|1653476.3.peg.1226"/>
<reference evidence="3" key="2">
    <citation type="journal article" date="2016" name="Int. J. Syst. Evol. Microbiol.">
        <title>Caldimicrobium thiodismutans sp. nov., a sulfur-disproportionating bacterium isolated from a hot spring.</title>
        <authorList>
            <person name="Kojima H."/>
            <person name="Umezawa K."/>
            <person name="Fukui M."/>
        </authorList>
    </citation>
    <scope>NUCLEOTIDE SEQUENCE [LARGE SCALE GENOMIC DNA]</scope>
    <source>
        <strain evidence="3">TF1</strain>
    </source>
</reference>
<dbReference type="InterPro" id="IPR041633">
    <property type="entry name" value="Polbeta"/>
</dbReference>
<dbReference type="Pfam" id="PF18765">
    <property type="entry name" value="Polbeta"/>
    <property type="match status" value="1"/>
</dbReference>
<dbReference type="OrthoDB" id="9803106at2"/>
<dbReference type="SUPFAM" id="SSF81301">
    <property type="entry name" value="Nucleotidyltransferase"/>
    <property type="match status" value="1"/>
</dbReference>
<dbReference type="PANTHER" id="PTHR43852:SF2">
    <property type="entry name" value="PROTEIN ADENYLYLTRANSFERASE MNTA"/>
    <property type="match status" value="1"/>
</dbReference>
<dbReference type="PANTHER" id="PTHR43852">
    <property type="entry name" value="NUCLEOTIDYLTRANSFERASE"/>
    <property type="match status" value="1"/>
</dbReference>
<gene>
    <name evidence="2" type="ORF">THC_1183</name>
</gene>
<dbReference type="InterPro" id="IPR052930">
    <property type="entry name" value="TA_antitoxin_MntA"/>
</dbReference>
<dbReference type="EMBL" id="AP014945">
    <property type="protein sequence ID" value="BAU23554.1"/>
    <property type="molecule type" value="Genomic_DNA"/>
</dbReference>
<feature type="domain" description="Polymerase beta nucleotidyltransferase" evidence="1">
    <location>
        <begin position="12"/>
        <end position="100"/>
    </location>
</feature>
<dbReference type="STRING" id="1653476.THC_1183"/>
<dbReference type="AlphaFoldDB" id="A0A0U5ANU3"/>